<evidence type="ECO:0000256" key="2">
    <source>
        <dbReference type="ARBA" id="ARBA00022679"/>
    </source>
</evidence>
<dbReference type="EMBL" id="QSON01000002">
    <property type="protein sequence ID" value="RGJ06603.1"/>
    <property type="molecule type" value="Genomic_DNA"/>
</dbReference>
<dbReference type="InterPro" id="IPR037018">
    <property type="entry name" value="GH65_N"/>
</dbReference>
<dbReference type="InterPro" id="IPR008928">
    <property type="entry name" value="6-hairpin_glycosidase_sf"/>
</dbReference>
<dbReference type="PANTHER" id="PTHR37469">
    <property type="entry name" value="CELLOBIONIC ACID PHOSPHORYLASE-RELATED"/>
    <property type="match status" value="1"/>
</dbReference>
<keyword evidence="1" id="KW-0328">Glycosyltransferase</keyword>
<evidence type="ECO:0000259" key="3">
    <source>
        <dbReference type="Pfam" id="PF17167"/>
    </source>
</evidence>
<dbReference type="PANTHER" id="PTHR37469:SF2">
    <property type="entry name" value="CELLOBIONIC ACID PHOSPHORYLASE"/>
    <property type="match status" value="1"/>
</dbReference>
<dbReference type="AlphaFoldDB" id="A0A374PAS5"/>
<protein>
    <submittedName>
        <fullName evidence="4">Cellobiose phosphorylase</fullName>
    </submittedName>
</protein>
<dbReference type="GO" id="GO:0016757">
    <property type="term" value="F:glycosyltransferase activity"/>
    <property type="evidence" value="ECO:0007669"/>
    <property type="project" value="UniProtKB-KW"/>
</dbReference>
<organism evidence="4 5">
    <name type="scientific">Hungatella hathewayi</name>
    <dbReference type="NCBI Taxonomy" id="154046"/>
    <lineage>
        <taxon>Bacteria</taxon>
        <taxon>Bacillati</taxon>
        <taxon>Bacillota</taxon>
        <taxon>Clostridia</taxon>
        <taxon>Lachnospirales</taxon>
        <taxon>Lachnospiraceae</taxon>
        <taxon>Hungatella</taxon>
    </lineage>
</organism>
<dbReference type="SUPFAM" id="SSF48208">
    <property type="entry name" value="Six-hairpin glycosidases"/>
    <property type="match status" value="1"/>
</dbReference>
<gene>
    <name evidence="4" type="ORF">DXD79_04725</name>
</gene>
<evidence type="ECO:0000256" key="1">
    <source>
        <dbReference type="ARBA" id="ARBA00022676"/>
    </source>
</evidence>
<dbReference type="InterPro" id="IPR012341">
    <property type="entry name" value="6hp_glycosidase-like_sf"/>
</dbReference>
<dbReference type="GO" id="GO:0005975">
    <property type="term" value="P:carbohydrate metabolic process"/>
    <property type="evidence" value="ECO:0007669"/>
    <property type="project" value="InterPro"/>
</dbReference>
<evidence type="ECO:0000313" key="5">
    <source>
        <dbReference type="Proteomes" id="UP000263014"/>
    </source>
</evidence>
<feature type="domain" description="Glycosyl hydrolase 94 catalytic" evidence="3">
    <location>
        <begin position="651"/>
        <end position="821"/>
    </location>
</feature>
<feature type="domain" description="Glycosyl hydrolase 94 catalytic" evidence="3">
    <location>
        <begin position="353"/>
        <end position="566"/>
    </location>
</feature>
<keyword evidence="2" id="KW-0808">Transferase</keyword>
<dbReference type="Gene3D" id="2.70.98.40">
    <property type="entry name" value="Glycoside hydrolase, family 65, N-terminal domain"/>
    <property type="match status" value="1"/>
</dbReference>
<name>A0A374PAS5_9FIRM</name>
<dbReference type="InterPro" id="IPR052047">
    <property type="entry name" value="GH94_Enzymes"/>
</dbReference>
<evidence type="ECO:0000313" key="4">
    <source>
        <dbReference type="EMBL" id="RGJ06603.1"/>
    </source>
</evidence>
<dbReference type="InterPro" id="IPR033432">
    <property type="entry name" value="GH94_catalytic"/>
</dbReference>
<sequence>MNVRIRKGSIQRDKRRKDEVGYQFVNQEGDFVLAEPEQSTGLYLPLVNPAGVMGAITPTGHGDSKLSQDQFLLEPAGAEDLHSQAPARNFWCLTEGHGPWSVFGQSAEQEARRFSGHKDLSELEAGAFWQKVKRKCPDSGLAAEVLSFCPVDDSEAAGARAEVMKVTLKNEGNRELTVRPVAAVSLYGRGADHIRDHRHVTSLLNRMTVTADGIVLKPSMAFDERGHHQNEMSYGVFGRREDGARPDGFIPVSADFMGEGGSLLWPRALADEKMSDHEVWKKPGYSTEGYECAGVIRFEEMTLKPGASCSFYLVLSYMEEGKEYLEKEKAEAAFESMKRYWNMQKIAGCSTGNQTFDRWMQWVSLQPELRRIYGCSFLPHHDYGRGGRGWRDLWQDCLALILKNPAAVREDMAAFFAGIRPDGSNATIIGSGRGTFKADRNAIVRMWMDHGYWPYRTVRLYLDATGDVEFLFEKNTYFVDGVRTRAGGREKGSAGEEGREAYRGTLLEHLLVQHLTQFYDVGLHGHMRLRGADWNDALDMAGENGESVAFTAAYSGNLRELAELITWLREEKGVAAVEVAEELGTLLCADRELYDRPHGKQELLGAYCERCLHGFCGRTVTVDTGRLSGILDAMGAWIQQHIRLTETIKDGEDNLWFNGYYDNHGMQAEGVFQENVRMMLTSQVFSILSGTATDEQVERIVGAADRYLYEKSAGGYRLNTDFKEVKLDLGRMFGFAYGHKENGAVFCHMAVMYAYALYRRRFAREGYRVIESLYGQCMDFETSRLYPGIPEYFNERGRGMYPWLTGAGSWLILTLLTQIFGAEGEYGSLTLHPQLLAEQFDREGNARIAFSFAGRKMNLIYQNPKHLEVGDYEVVEICLDGRPLPFDKKNPVVSRETLLRLSGDPVHTLRVTLE</sequence>
<accession>A0A374PAS5</accession>
<dbReference type="Proteomes" id="UP000263014">
    <property type="component" value="Unassembled WGS sequence"/>
</dbReference>
<proteinExistence type="predicted"/>
<reference evidence="4 5" key="1">
    <citation type="submission" date="2018-08" db="EMBL/GenBank/DDBJ databases">
        <title>A genome reference for cultivated species of the human gut microbiota.</title>
        <authorList>
            <person name="Zou Y."/>
            <person name="Xue W."/>
            <person name="Luo G."/>
        </authorList>
    </citation>
    <scope>NUCLEOTIDE SEQUENCE [LARGE SCALE GENOMIC DNA]</scope>
    <source>
        <strain evidence="4 5">TM09-12</strain>
    </source>
</reference>
<dbReference type="Pfam" id="PF17167">
    <property type="entry name" value="Glyco_hydro_94"/>
    <property type="match status" value="2"/>
</dbReference>
<dbReference type="Gene3D" id="1.50.10.10">
    <property type="match status" value="1"/>
</dbReference>
<comment type="caution">
    <text evidence="4">The sequence shown here is derived from an EMBL/GenBank/DDBJ whole genome shotgun (WGS) entry which is preliminary data.</text>
</comment>